<name>A0A4U6QL95_9ACTN</name>
<dbReference type="GO" id="GO:0000150">
    <property type="term" value="F:DNA strand exchange activity"/>
    <property type="evidence" value="ECO:0007669"/>
    <property type="project" value="InterPro"/>
</dbReference>
<evidence type="ECO:0000259" key="2">
    <source>
        <dbReference type="PROSITE" id="PS51737"/>
    </source>
</evidence>
<dbReference type="Pfam" id="PF07508">
    <property type="entry name" value="Recombinase"/>
    <property type="match status" value="1"/>
</dbReference>
<dbReference type="PROSITE" id="PS51737">
    <property type="entry name" value="RECOMBINASE_DNA_BIND"/>
    <property type="match status" value="1"/>
</dbReference>
<dbReference type="SUPFAM" id="SSF53041">
    <property type="entry name" value="Resolvase-like"/>
    <property type="match status" value="1"/>
</dbReference>
<proteinExistence type="predicted"/>
<evidence type="ECO:0008006" key="5">
    <source>
        <dbReference type="Google" id="ProtNLM"/>
    </source>
</evidence>
<dbReference type="InterPro" id="IPR006119">
    <property type="entry name" value="Resolv_N"/>
</dbReference>
<feature type="domain" description="Recombinase" evidence="2">
    <location>
        <begin position="159"/>
        <end position="280"/>
    </location>
</feature>
<dbReference type="RefSeq" id="WP_137448631.1">
    <property type="nucleotide sequence ID" value="NZ_SZZH01000001.1"/>
</dbReference>
<dbReference type="InterPro" id="IPR038109">
    <property type="entry name" value="DNA_bind_recomb_sf"/>
</dbReference>
<evidence type="ECO:0000313" key="4">
    <source>
        <dbReference type="Proteomes" id="UP000306985"/>
    </source>
</evidence>
<reference evidence="3 4" key="1">
    <citation type="submission" date="2019-05" db="EMBL/GenBank/DDBJ databases">
        <title>Nakamurella sp. N5BH11, whole genome shotgun sequence.</title>
        <authorList>
            <person name="Tuo L."/>
        </authorList>
    </citation>
    <scope>NUCLEOTIDE SEQUENCE [LARGE SCALE GENOMIC DNA]</scope>
    <source>
        <strain evidence="3 4">N5BH11</strain>
    </source>
</reference>
<dbReference type="InterPro" id="IPR011109">
    <property type="entry name" value="DNA_bind_recombinase_dom"/>
</dbReference>
<dbReference type="Pfam" id="PF00239">
    <property type="entry name" value="Resolvase"/>
    <property type="match status" value="1"/>
</dbReference>
<dbReference type="PROSITE" id="PS51736">
    <property type="entry name" value="RECOMBINASES_3"/>
    <property type="match status" value="1"/>
</dbReference>
<dbReference type="SMART" id="SM00857">
    <property type="entry name" value="Resolvase"/>
    <property type="match status" value="1"/>
</dbReference>
<dbReference type="GO" id="GO:0003677">
    <property type="term" value="F:DNA binding"/>
    <property type="evidence" value="ECO:0007669"/>
    <property type="project" value="InterPro"/>
</dbReference>
<organism evidence="3 4">
    <name type="scientific">Nakamurella flava</name>
    <dbReference type="NCBI Taxonomy" id="2576308"/>
    <lineage>
        <taxon>Bacteria</taxon>
        <taxon>Bacillati</taxon>
        <taxon>Actinomycetota</taxon>
        <taxon>Actinomycetes</taxon>
        <taxon>Nakamurellales</taxon>
        <taxon>Nakamurellaceae</taxon>
        <taxon>Nakamurella</taxon>
    </lineage>
</organism>
<dbReference type="Proteomes" id="UP000306985">
    <property type="component" value="Unassembled WGS sequence"/>
</dbReference>
<dbReference type="InterPro" id="IPR025827">
    <property type="entry name" value="Zn_ribbon_recom_dom"/>
</dbReference>
<dbReference type="EMBL" id="SZZH01000001">
    <property type="protein sequence ID" value="TKV61327.1"/>
    <property type="molecule type" value="Genomic_DNA"/>
</dbReference>
<feature type="domain" description="Resolvase/invertase-type recombinase catalytic" evidence="1">
    <location>
        <begin position="2"/>
        <end position="151"/>
    </location>
</feature>
<dbReference type="AlphaFoldDB" id="A0A4U6QL95"/>
<dbReference type="Pfam" id="PF13408">
    <property type="entry name" value="Zn_ribbon_recom"/>
    <property type="match status" value="1"/>
</dbReference>
<dbReference type="InterPro" id="IPR050639">
    <property type="entry name" value="SSR_resolvase"/>
</dbReference>
<keyword evidence="4" id="KW-1185">Reference proteome</keyword>
<dbReference type="CDD" id="cd00338">
    <property type="entry name" value="Ser_Recombinase"/>
    <property type="match status" value="1"/>
</dbReference>
<dbReference type="Gene3D" id="3.90.1750.20">
    <property type="entry name" value="Putative Large Serine Recombinase, Chain B, Domain 2"/>
    <property type="match status" value="1"/>
</dbReference>
<dbReference type="PANTHER" id="PTHR30461">
    <property type="entry name" value="DNA-INVERTASE FROM LAMBDOID PROPHAGE"/>
    <property type="match status" value="1"/>
</dbReference>
<dbReference type="OrthoDB" id="4500247at2"/>
<dbReference type="InterPro" id="IPR036162">
    <property type="entry name" value="Resolvase-like_N_sf"/>
</dbReference>
<protein>
    <recommendedName>
        <fullName evidence="5">Recombinase family protein</fullName>
    </recommendedName>
</protein>
<accession>A0A4U6QL95</accession>
<sequence length="489" mass="53816">MRAVIYGRISQDRDGLAVNLGEQIRSCEKLARERGIDVVAVRSDNDVSAFKTVDSRTEWPLVLEMVHRGEVDMILAWALDRCYRQVAQFQTLLDSLGGRPLRIVTVSGQELDLSTPMGRTLAQVLVAFAQMEMQIKSERLAAKYSANAERGQRHGGKRPIGYEADGVTVDPVEAAALIEAAEMIIAGMGLNAATRKFNDATGRGARAVSLKNALKSYRVIGMREYRSEKATREWAERRRAGEVTGEERPPGRISPAVWPAILTTEQWEAVRAVFRQTTRGATPMRAPRSLLSGILRCAKCGSKMGFSPDKIDAQNPSRLKTRATYKCQSAGRGGGCGSVAVSASAIEEFILGVVETVIRDGPPIIVEKRSSDSLQVALEEEIQRLREKAKKHILLAESGAFRVEEIVDRQRAVNSEIAAVEAQLDAITLGRRRVERAVPTSEAWAASTQAERSLTIRALFAEIRVKPSARGRLSGPRFDPDRVELAWAR</sequence>
<gene>
    <name evidence="3" type="ORF">FDO65_06915</name>
</gene>
<dbReference type="PANTHER" id="PTHR30461:SF23">
    <property type="entry name" value="DNA RECOMBINASE-RELATED"/>
    <property type="match status" value="1"/>
</dbReference>
<comment type="caution">
    <text evidence="3">The sequence shown here is derived from an EMBL/GenBank/DDBJ whole genome shotgun (WGS) entry which is preliminary data.</text>
</comment>
<evidence type="ECO:0000313" key="3">
    <source>
        <dbReference type="EMBL" id="TKV61327.1"/>
    </source>
</evidence>
<evidence type="ECO:0000259" key="1">
    <source>
        <dbReference type="PROSITE" id="PS51736"/>
    </source>
</evidence>
<dbReference type="Gene3D" id="3.40.50.1390">
    <property type="entry name" value="Resolvase, N-terminal catalytic domain"/>
    <property type="match status" value="1"/>
</dbReference>